<name>A0A443S657_9ACAR</name>
<evidence type="ECO:0000313" key="6">
    <source>
        <dbReference type="Proteomes" id="UP000288716"/>
    </source>
</evidence>
<proteinExistence type="predicted"/>
<evidence type="ECO:0000313" key="5">
    <source>
        <dbReference type="EMBL" id="RWS23048.1"/>
    </source>
</evidence>
<dbReference type="Proteomes" id="UP000288716">
    <property type="component" value="Unassembled WGS sequence"/>
</dbReference>
<protein>
    <recommendedName>
        <fullName evidence="4">Transcription initiation factor IIA gamma subunit C-terminal domain-containing protein</fullName>
    </recommendedName>
</protein>
<comment type="caution">
    <text evidence="5">The sequence shown here is derived from an EMBL/GenBank/DDBJ whole genome shotgun (WGS) entry which is preliminary data.</text>
</comment>
<dbReference type="InterPro" id="IPR015871">
    <property type="entry name" value="TFIIA_gsu_C"/>
</dbReference>
<dbReference type="VEuPathDB" id="VectorBase:LDEU008992"/>
<dbReference type="OrthoDB" id="586585at2759"/>
<dbReference type="AlphaFoldDB" id="A0A443S657"/>
<keyword evidence="3" id="KW-0539">Nucleus</keyword>
<keyword evidence="6" id="KW-1185">Reference proteome</keyword>
<feature type="domain" description="Transcription initiation factor IIA gamma subunit C-terminal" evidence="4">
    <location>
        <begin position="44"/>
        <end position="76"/>
    </location>
</feature>
<dbReference type="Gene3D" id="2.30.18.10">
    <property type="entry name" value="Transcription factor IIA (TFIIA), beta-barrel domain"/>
    <property type="match status" value="1"/>
</dbReference>
<organism evidence="5 6">
    <name type="scientific">Leptotrombidium deliense</name>
    <dbReference type="NCBI Taxonomy" id="299467"/>
    <lineage>
        <taxon>Eukaryota</taxon>
        <taxon>Metazoa</taxon>
        <taxon>Ecdysozoa</taxon>
        <taxon>Arthropoda</taxon>
        <taxon>Chelicerata</taxon>
        <taxon>Arachnida</taxon>
        <taxon>Acari</taxon>
        <taxon>Acariformes</taxon>
        <taxon>Trombidiformes</taxon>
        <taxon>Prostigmata</taxon>
        <taxon>Anystina</taxon>
        <taxon>Parasitengona</taxon>
        <taxon>Trombiculoidea</taxon>
        <taxon>Trombiculidae</taxon>
        <taxon>Leptotrombidium</taxon>
    </lineage>
</organism>
<keyword evidence="2" id="KW-0804">Transcription</keyword>
<gene>
    <name evidence="5" type="ORF">B4U80_06918</name>
</gene>
<evidence type="ECO:0000256" key="3">
    <source>
        <dbReference type="ARBA" id="ARBA00023242"/>
    </source>
</evidence>
<dbReference type="InterPro" id="IPR009088">
    <property type="entry name" value="TFIIA_b-brl"/>
</dbReference>
<evidence type="ECO:0000256" key="2">
    <source>
        <dbReference type="ARBA" id="ARBA00023163"/>
    </source>
</evidence>
<sequence>MKKNGQLTNQICFKNSTNKFARMSKFDINGDMYTSFNQDENCKSLLTYHFCDNIWTLIFRNVIVTIKEPLNSNYNVKQIVVAYYSKDKRRESKSRKQKLD</sequence>
<dbReference type="GO" id="GO:0006367">
    <property type="term" value="P:transcription initiation at RNA polymerase II promoter"/>
    <property type="evidence" value="ECO:0007669"/>
    <property type="project" value="InterPro"/>
</dbReference>
<accession>A0A443S657</accession>
<dbReference type="SUPFAM" id="SSF50784">
    <property type="entry name" value="Transcription factor IIA (TFIIA), beta-barrel domain"/>
    <property type="match status" value="1"/>
</dbReference>
<dbReference type="EMBL" id="NCKV01007244">
    <property type="protein sequence ID" value="RWS23048.1"/>
    <property type="molecule type" value="Genomic_DNA"/>
</dbReference>
<dbReference type="GO" id="GO:0005672">
    <property type="term" value="C:transcription factor TFIIA complex"/>
    <property type="evidence" value="ECO:0007669"/>
    <property type="project" value="InterPro"/>
</dbReference>
<dbReference type="Pfam" id="PF02751">
    <property type="entry name" value="TFIIA_gamma_C"/>
    <property type="match status" value="1"/>
</dbReference>
<comment type="subcellular location">
    <subcellularLocation>
        <location evidence="1">Nucleus</location>
    </subcellularLocation>
</comment>
<reference evidence="5 6" key="1">
    <citation type="journal article" date="2018" name="Gigascience">
        <title>Genomes of trombidid mites reveal novel predicted allergens and laterally-transferred genes associated with secondary metabolism.</title>
        <authorList>
            <person name="Dong X."/>
            <person name="Chaisiri K."/>
            <person name="Xia D."/>
            <person name="Armstrong S.D."/>
            <person name="Fang Y."/>
            <person name="Donnelly M.J."/>
            <person name="Kadowaki T."/>
            <person name="McGarry J.W."/>
            <person name="Darby A.C."/>
            <person name="Makepeace B.L."/>
        </authorList>
    </citation>
    <scope>NUCLEOTIDE SEQUENCE [LARGE SCALE GENOMIC DNA]</scope>
    <source>
        <strain evidence="5">UoL-UT</strain>
    </source>
</reference>
<evidence type="ECO:0000256" key="1">
    <source>
        <dbReference type="ARBA" id="ARBA00004123"/>
    </source>
</evidence>
<evidence type="ECO:0000259" key="4">
    <source>
        <dbReference type="Pfam" id="PF02751"/>
    </source>
</evidence>